<evidence type="ECO:0000259" key="3">
    <source>
        <dbReference type="Pfam" id="PF00389"/>
    </source>
</evidence>
<dbReference type="EMBL" id="BMOQ01000007">
    <property type="protein sequence ID" value="GGN23254.1"/>
    <property type="molecule type" value="Genomic_DNA"/>
</dbReference>
<feature type="domain" description="D-isomer specific 2-hydroxyacid dehydrogenase catalytic" evidence="3">
    <location>
        <begin position="26"/>
        <end position="327"/>
    </location>
</feature>
<dbReference type="SUPFAM" id="SSF51735">
    <property type="entry name" value="NAD(P)-binding Rossmann-fold domains"/>
    <property type="match status" value="1"/>
</dbReference>
<dbReference type="InterPro" id="IPR006139">
    <property type="entry name" value="D-isomer_2_OHA_DH_cat_dom"/>
</dbReference>
<reference evidence="5 6" key="1">
    <citation type="journal article" date="2019" name="Int. J. Syst. Evol. Microbiol.">
        <title>The Global Catalogue of Microorganisms (GCM) 10K type strain sequencing project: providing services to taxonomists for standard genome sequencing and annotation.</title>
        <authorList>
            <consortium name="The Broad Institute Genomics Platform"/>
            <consortium name="The Broad Institute Genome Sequencing Center for Infectious Disease"/>
            <person name="Wu L."/>
            <person name="Ma J."/>
        </authorList>
    </citation>
    <scope>NUCLEOTIDE SEQUENCE [LARGE SCALE GENOMIC DNA]</scope>
    <source>
        <strain evidence="5 6">JCM 16331</strain>
    </source>
</reference>
<dbReference type="CDD" id="cd05299">
    <property type="entry name" value="CtBP_dh"/>
    <property type="match status" value="1"/>
</dbReference>
<evidence type="ECO:0000256" key="1">
    <source>
        <dbReference type="ARBA" id="ARBA00023002"/>
    </source>
</evidence>
<proteinExistence type="inferred from homology"/>
<feature type="domain" description="D-isomer specific 2-hydroxyacid dehydrogenase NAD-binding" evidence="4">
    <location>
        <begin position="121"/>
        <end position="296"/>
    </location>
</feature>
<dbReference type="InterPro" id="IPR006140">
    <property type="entry name" value="D-isomer_DH_NAD-bd"/>
</dbReference>
<comment type="caution">
    <text evidence="5">The sequence shown here is derived from an EMBL/GenBank/DDBJ whole genome shotgun (WGS) entry which is preliminary data.</text>
</comment>
<dbReference type="AlphaFoldDB" id="A0A830GDY0"/>
<accession>A0A830GDY0</accession>
<gene>
    <name evidence="5" type="ORF">GCM10009021_26020</name>
</gene>
<dbReference type="Gene3D" id="3.40.50.720">
    <property type="entry name" value="NAD(P)-binding Rossmann-like Domain"/>
    <property type="match status" value="2"/>
</dbReference>
<dbReference type="PANTHER" id="PTHR10996:SF283">
    <property type="entry name" value="GLYOXYLATE_HYDROXYPYRUVATE REDUCTASE B"/>
    <property type="match status" value="1"/>
</dbReference>
<dbReference type="GO" id="GO:0003714">
    <property type="term" value="F:transcription corepressor activity"/>
    <property type="evidence" value="ECO:0007669"/>
    <property type="project" value="InterPro"/>
</dbReference>
<dbReference type="PANTHER" id="PTHR10996">
    <property type="entry name" value="2-HYDROXYACID DEHYDROGENASE-RELATED"/>
    <property type="match status" value="1"/>
</dbReference>
<dbReference type="InterPro" id="IPR043322">
    <property type="entry name" value="CtBP"/>
</dbReference>
<evidence type="ECO:0000256" key="2">
    <source>
        <dbReference type="RuleBase" id="RU003719"/>
    </source>
</evidence>
<dbReference type="Pfam" id="PF02826">
    <property type="entry name" value="2-Hacid_dh_C"/>
    <property type="match status" value="1"/>
</dbReference>
<dbReference type="InterPro" id="IPR036291">
    <property type="entry name" value="NAD(P)-bd_dom_sf"/>
</dbReference>
<sequence>MPTIKAVPAVRLLMPTVVLADDPKLDAQVFRDRLAADVSVAPLDTPEAFRAAVREREADAVVAKGRLAVTHDLLAGLDALAVYGQVSVGLDNVDVDAAAALGVTVTHAPDYCVDEVATHSLSLLLACVRDVPAHDRRVSGGTWDVWAGPELHRLSGDTVGLVAFGDIARGVADRLAGFGVDAVAYDPYVDAEVMREHGVEKVDAEGLRDAADHLSVHAPLTDATRGLVDAAWFDALPERGVVVNTGRGGVVDENALLAALDAGSIAAAGLDVFETEPPEGSPLVERDDVIATPHVGWYSAEARAEANETVAADVDRALAGETPVHAVGPGDR</sequence>
<dbReference type="SUPFAM" id="SSF52283">
    <property type="entry name" value="Formate/glycerate dehydrogenase catalytic domain-like"/>
    <property type="match status" value="1"/>
</dbReference>
<evidence type="ECO:0000313" key="6">
    <source>
        <dbReference type="Proteomes" id="UP000608850"/>
    </source>
</evidence>
<dbReference type="InterPro" id="IPR050223">
    <property type="entry name" value="D-isomer_2-hydroxyacid_DH"/>
</dbReference>
<evidence type="ECO:0000313" key="5">
    <source>
        <dbReference type="EMBL" id="GGN23254.1"/>
    </source>
</evidence>
<dbReference type="GO" id="GO:0016618">
    <property type="term" value="F:hydroxypyruvate reductase [NAD(P)H] activity"/>
    <property type="evidence" value="ECO:0007669"/>
    <property type="project" value="TreeGrafter"/>
</dbReference>
<comment type="similarity">
    <text evidence="2">Belongs to the D-isomer specific 2-hydroxyacid dehydrogenase family.</text>
</comment>
<dbReference type="Proteomes" id="UP000608850">
    <property type="component" value="Unassembled WGS sequence"/>
</dbReference>
<protein>
    <submittedName>
        <fullName evidence="5">Phosphoglycerate dehydrogenase family protein</fullName>
    </submittedName>
</protein>
<keyword evidence="6" id="KW-1185">Reference proteome</keyword>
<organism evidence="5 6">
    <name type="scientific">Halarchaeum nitratireducens</name>
    <dbReference type="NCBI Taxonomy" id="489913"/>
    <lineage>
        <taxon>Archaea</taxon>
        <taxon>Methanobacteriati</taxon>
        <taxon>Methanobacteriota</taxon>
        <taxon>Stenosarchaea group</taxon>
        <taxon>Halobacteria</taxon>
        <taxon>Halobacteriales</taxon>
        <taxon>Halobacteriaceae</taxon>
    </lineage>
</organism>
<evidence type="ECO:0000259" key="4">
    <source>
        <dbReference type="Pfam" id="PF02826"/>
    </source>
</evidence>
<dbReference type="GO" id="GO:0005829">
    <property type="term" value="C:cytosol"/>
    <property type="evidence" value="ECO:0007669"/>
    <property type="project" value="TreeGrafter"/>
</dbReference>
<dbReference type="GO" id="GO:0030267">
    <property type="term" value="F:glyoxylate reductase (NADPH) activity"/>
    <property type="evidence" value="ECO:0007669"/>
    <property type="project" value="TreeGrafter"/>
</dbReference>
<dbReference type="GO" id="GO:0051287">
    <property type="term" value="F:NAD binding"/>
    <property type="evidence" value="ECO:0007669"/>
    <property type="project" value="InterPro"/>
</dbReference>
<name>A0A830GDY0_9EURY</name>
<dbReference type="Pfam" id="PF00389">
    <property type="entry name" value="2-Hacid_dh"/>
    <property type="match status" value="1"/>
</dbReference>
<keyword evidence="1 2" id="KW-0560">Oxidoreductase</keyword>